<proteinExistence type="inferred from homology"/>
<dbReference type="Gene3D" id="3.90.226.10">
    <property type="entry name" value="2-enoyl-CoA Hydratase, Chain A, domain 1"/>
    <property type="match status" value="1"/>
</dbReference>
<dbReference type="GO" id="GO:0004252">
    <property type="term" value="F:serine-type endopeptidase activity"/>
    <property type="evidence" value="ECO:0007669"/>
    <property type="project" value="InterPro"/>
</dbReference>
<dbReference type="AlphaFoldDB" id="A0A133XX77"/>
<feature type="transmembrane region" description="Helical" evidence="11">
    <location>
        <begin position="12"/>
        <end position="34"/>
    </location>
</feature>
<dbReference type="InterPro" id="IPR002142">
    <property type="entry name" value="Peptidase_S49"/>
</dbReference>
<dbReference type="PANTHER" id="PTHR42987:SF4">
    <property type="entry name" value="PROTEASE SOHB-RELATED"/>
    <property type="match status" value="1"/>
</dbReference>
<keyword evidence="3" id="KW-1003">Cell membrane</keyword>
<evidence type="ECO:0000259" key="13">
    <source>
        <dbReference type="Pfam" id="PF08496"/>
    </source>
</evidence>
<sequence>MLESLGNFFSDYIVFALKAVTVIGIIIGIPYAFIKDKDEKTKEIEIVDLKKEYIEQKERLEEALLDSDTIDDRDKIKKKAKKALRKAKEEQRALEEEAREKAKKEARKAAMAAAKAAENGSKPTEPEEPSGEAQVAELFAAANAAEAEYRAFRGRHHKPRLFVLSFKGEVQAEEVSDLSKEITATLALIDKGDEVLVKLESPGGVIDGYGLGASQLKRIRDRNIPLTVAVDKVAASGGYMMACIGNKIVAAPFSEIGSIGVVAQIPNVHRFLKKHDVDVDILTAGKYKRTMTMLGENTEEGRQKFIEELNEAHRLFKAFVHKHRPQVDIEKIATGEYWFGTQARELNLVDEIATSDDIILDAMDTKDVFLVRTKKEETWLEQLGVYTESAVVRIITSLMHGHANKM</sequence>
<evidence type="ECO:0000313" key="15">
    <source>
        <dbReference type="Proteomes" id="UP000070675"/>
    </source>
</evidence>
<keyword evidence="5 11" id="KW-0812">Transmembrane</keyword>
<dbReference type="GO" id="GO:0006508">
    <property type="term" value="P:proteolysis"/>
    <property type="evidence" value="ECO:0007669"/>
    <property type="project" value="UniProtKB-KW"/>
</dbReference>
<dbReference type="NCBIfam" id="NF008745">
    <property type="entry name" value="PRK11778.1"/>
    <property type="match status" value="1"/>
</dbReference>
<evidence type="ECO:0000256" key="6">
    <source>
        <dbReference type="ARBA" id="ARBA00022801"/>
    </source>
</evidence>
<keyword evidence="7" id="KW-0720">Serine protease</keyword>
<evidence type="ECO:0000256" key="8">
    <source>
        <dbReference type="ARBA" id="ARBA00022989"/>
    </source>
</evidence>
<evidence type="ECO:0000256" key="2">
    <source>
        <dbReference type="ARBA" id="ARBA00008683"/>
    </source>
</evidence>
<dbReference type="Pfam" id="PF08496">
    <property type="entry name" value="Peptidase_S49_N"/>
    <property type="match status" value="1"/>
</dbReference>
<keyword evidence="4" id="KW-0645">Protease</keyword>
<dbReference type="PATRIC" id="fig|1393034.3.peg.209"/>
<feature type="compositionally biased region" description="Low complexity" evidence="10">
    <location>
        <begin position="109"/>
        <end position="118"/>
    </location>
</feature>
<comment type="subcellular location">
    <subcellularLocation>
        <location evidence="1">Cell membrane</location>
    </subcellularLocation>
</comment>
<gene>
    <name evidence="14" type="ORF">HMPREF3192_00213</name>
</gene>
<accession>A0A133XX77</accession>
<evidence type="ECO:0000256" key="3">
    <source>
        <dbReference type="ARBA" id="ARBA00022475"/>
    </source>
</evidence>
<dbReference type="OrthoDB" id="9764363at2"/>
<comment type="caution">
    <text evidence="14">The sequence shown here is derived from an EMBL/GenBank/DDBJ whole genome shotgun (WGS) entry which is preliminary data.</text>
</comment>
<dbReference type="PANTHER" id="PTHR42987">
    <property type="entry name" value="PEPTIDASE S49"/>
    <property type="match status" value="1"/>
</dbReference>
<evidence type="ECO:0000256" key="5">
    <source>
        <dbReference type="ARBA" id="ARBA00022692"/>
    </source>
</evidence>
<dbReference type="Pfam" id="PF01343">
    <property type="entry name" value="Peptidase_S49"/>
    <property type="match status" value="1"/>
</dbReference>
<dbReference type="Proteomes" id="UP000070675">
    <property type="component" value="Unassembled WGS sequence"/>
</dbReference>
<feature type="compositionally biased region" description="Basic and acidic residues" evidence="10">
    <location>
        <begin position="89"/>
        <end position="103"/>
    </location>
</feature>
<evidence type="ECO:0000259" key="12">
    <source>
        <dbReference type="Pfam" id="PF01343"/>
    </source>
</evidence>
<feature type="region of interest" description="Disordered" evidence="10">
    <location>
        <begin position="89"/>
        <end position="133"/>
    </location>
</feature>
<comment type="similarity">
    <text evidence="2">Belongs to the peptidase S49 family.</text>
</comment>
<evidence type="ECO:0000256" key="1">
    <source>
        <dbReference type="ARBA" id="ARBA00004236"/>
    </source>
</evidence>
<organism evidence="14 15">
    <name type="scientific">Atopobium deltae</name>
    <dbReference type="NCBI Taxonomy" id="1393034"/>
    <lineage>
        <taxon>Bacteria</taxon>
        <taxon>Bacillati</taxon>
        <taxon>Actinomycetota</taxon>
        <taxon>Coriobacteriia</taxon>
        <taxon>Coriobacteriales</taxon>
        <taxon>Atopobiaceae</taxon>
        <taxon>Atopobium</taxon>
    </lineage>
</organism>
<evidence type="ECO:0000256" key="10">
    <source>
        <dbReference type="SAM" id="MobiDB-lite"/>
    </source>
</evidence>
<keyword evidence="8 11" id="KW-1133">Transmembrane helix</keyword>
<name>A0A133XX77_9ACTN</name>
<dbReference type="Gene3D" id="6.20.330.10">
    <property type="match status" value="1"/>
</dbReference>
<dbReference type="SUPFAM" id="SSF52096">
    <property type="entry name" value="ClpP/crotonase"/>
    <property type="match status" value="1"/>
</dbReference>
<keyword evidence="15" id="KW-1185">Reference proteome</keyword>
<evidence type="ECO:0000256" key="4">
    <source>
        <dbReference type="ARBA" id="ARBA00022670"/>
    </source>
</evidence>
<protein>
    <submittedName>
        <fullName evidence="14">Putative signal peptide peptidase SppA</fullName>
    </submittedName>
</protein>
<dbReference type="InterPro" id="IPR013703">
    <property type="entry name" value="Peptidase_S49_N_proteobac"/>
</dbReference>
<dbReference type="EMBL" id="LSCR01000002">
    <property type="protein sequence ID" value="KXB35562.1"/>
    <property type="molecule type" value="Genomic_DNA"/>
</dbReference>
<dbReference type="InterPro" id="IPR029045">
    <property type="entry name" value="ClpP/crotonase-like_dom_sf"/>
</dbReference>
<evidence type="ECO:0000313" key="14">
    <source>
        <dbReference type="EMBL" id="KXB35562.1"/>
    </source>
</evidence>
<dbReference type="STRING" id="1393034.HMPREF3192_00213"/>
<evidence type="ECO:0000256" key="9">
    <source>
        <dbReference type="ARBA" id="ARBA00023136"/>
    </source>
</evidence>
<evidence type="ECO:0000256" key="7">
    <source>
        <dbReference type="ARBA" id="ARBA00022825"/>
    </source>
</evidence>
<keyword evidence="6" id="KW-0378">Hydrolase</keyword>
<reference evidence="15" key="1">
    <citation type="submission" date="2016-01" db="EMBL/GenBank/DDBJ databases">
        <authorList>
            <person name="Mitreva M."/>
            <person name="Pepin K.H."/>
            <person name="Mihindukulasuriya K.A."/>
            <person name="Fulton R."/>
            <person name="Fronick C."/>
            <person name="O'Laughlin M."/>
            <person name="Miner T."/>
            <person name="Herter B."/>
            <person name="Rosa B.A."/>
            <person name="Cordes M."/>
            <person name="Tomlinson C."/>
            <person name="Wollam A."/>
            <person name="Palsikar V.B."/>
            <person name="Mardis E.R."/>
            <person name="Wilson R.K."/>
        </authorList>
    </citation>
    <scope>NUCLEOTIDE SEQUENCE [LARGE SCALE GENOMIC DNA]</scope>
    <source>
        <strain evidence="15">DNF00019</strain>
    </source>
</reference>
<dbReference type="CDD" id="cd07023">
    <property type="entry name" value="S49_Sppa_N_C"/>
    <property type="match status" value="1"/>
</dbReference>
<feature type="domain" description="Peptidase S49 N-terminal proteobacteria" evidence="13">
    <location>
        <begin position="92"/>
        <end position="216"/>
    </location>
</feature>
<feature type="domain" description="Peptidase S49" evidence="12">
    <location>
        <begin position="220"/>
        <end position="368"/>
    </location>
</feature>
<dbReference type="GO" id="GO:0005886">
    <property type="term" value="C:plasma membrane"/>
    <property type="evidence" value="ECO:0007669"/>
    <property type="project" value="UniProtKB-SubCell"/>
</dbReference>
<evidence type="ECO:0000256" key="11">
    <source>
        <dbReference type="SAM" id="Phobius"/>
    </source>
</evidence>
<dbReference type="InterPro" id="IPR047272">
    <property type="entry name" value="S49_SppA_C"/>
</dbReference>
<dbReference type="RefSeq" id="WP_066304554.1">
    <property type="nucleotide sequence ID" value="NZ_KQ959484.1"/>
</dbReference>
<keyword evidence="9 11" id="KW-0472">Membrane</keyword>